<accession>A0A8H7YL17</accession>
<comment type="caution">
    <text evidence="1">The sequence shown here is derived from an EMBL/GenBank/DDBJ whole genome shotgun (WGS) entry which is preliminary data.</text>
</comment>
<name>A0A8H7YL17_AJECA</name>
<evidence type="ECO:0000313" key="1">
    <source>
        <dbReference type="EMBL" id="KAG5293196.1"/>
    </source>
</evidence>
<dbReference type="EMBL" id="JAEVHI010000004">
    <property type="protein sequence ID" value="KAG5293196.1"/>
    <property type="molecule type" value="Genomic_DNA"/>
</dbReference>
<dbReference type="VEuPathDB" id="FungiDB:I7I52_04427"/>
<sequence length="63" mass="7138">MSRISIVYPKPPREDRNSYPPCVFLRSAAMKSRSSRNGYGGDSSTTWRNATCALRNIIRERCG</sequence>
<dbReference type="Proteomes" id="UP000670092">
    <property type="component" value="Unassembled WGS sequence"/>
</dbReference>
<gene>
    <name evidence="1" type="ORF">I7I52_04427</name>
</gene>
<protein>
    <submittedName>
        <fullName evidence="1">Uncharacterized protein</fullName>
    </submittedName>
</protein>
<dbReference type="AlphaFoldDB" id="A0A8H7YL17"/>
<organism evidence="1 2">
    <name type="scientific">Ajellomyces capsulatus</name>
    <name type="common">Darling's disease fungus</name>
    <name type="synonym">Histoplasma capsulatum</name>
    <dbReference type="NCBI Taxonomy" id="5037"/>
    <lineage>
        <taxon>Eukaryota</taxon>
        <taxon>Fungi</taxon>
        <taxon>Dikarya</taxon>
        <taxon>Ascomycota</taxon>
        <taxon>Pezizomycotina</taxon>
        <taxon>Eurotiomycetes</taxon>
        <taxon>Eurotiomycetidae</taxon>
        <taxon>Onygenales</taxon>
        <taxon>Ajellomycetaceae</taxon>
        <taxon>Histoplasma</taxon>
    </lineage>
</organism>
<reference evidence="1 2" key="1">
    <citation type="submission" date="2021-01" db="EMBL/GenBank/DDBJ databases">
        <title>Chromosome-level genome assembly of a human fungal pathogen reveals clustering of transcriptionally co-regulated genes.</title>
        <authorList>
            <person name="Voorhies M."/>
            <person name="Cohen S."/>
            <person name="Shea T.P."/>
            <person name="Petrus S."/>
            <person name="Munoz J.F."/>
            <person name="Poplawski S."/>
            <person name="Goldman W.E."/>
            <person name="Michael T."/>
            <person name="Cuomo C.A."/>
            <person name="Sil A."/>
            <person name="Beyhan S."/>
        </authorList>
    </citation>
    <scope>NUCLEOTIDE SEQUENCE [LARGE SCALE GENOMIC DNA]</scope>
    <source>
        <strain evidence="1 2">G184AR</strain>
    </source>
</reference>
<proteinExistence type="predicted"/>
<evidence type="ECO:0000313" key="2">
    <source>
        <dbReference type="Proteomes" id="UP000670092"/>
    </source>
</evidence>